<comment type="catalytic activity">
    <reaction evidence="1 10">
        <text>Endonucleolytic cleavage to 5'-phosphomonoester.</text>
        <dbReference type="EC" id="3.1.26.4"/>
    </reaction>
</comment>
<dbReference type="CDD" id="cd09278">
    <property type="entry name" value="RNase_HI_prokaryote_like"/>
    <property type="match status" value="1"/>
</dbReference>
<evidence type="ECO:0000256" key="1">
    <source>
        <dbReference type="ARBA" id="ARBA00000077"/>
    </source>
</evidence>
<sequence>MINNIKYVELWTDGACKGNPGIGGWGVVVKWPDGREDNIYGGESKTTNNRMELLAVINGLKKLGSSNYLDIVIYTDSQYVMNGITKWINGWKHKGWKLSNGKDVKNKDLWESLDKLSENYNINWNWVKGHSDNYGNNKADKLANMGVETI</sequence>
<evidence type="ECO:0000256" key="4">
    <source>
        <dbReference type="ARBA" id="ARBA00012180"/>
    </source>
</evidence>
<keyword evidence="7 10" id="KW-0255">Endonuclease</keyword>
<dbReference type="InterPro" id="IPR022892">
    <property type="entry name" value="RNaseHI"/>
</dbReference>
<feature type="binding site" evidence="10">
    <location>
        <position position="13"/>
    </location>
    <ligand>
        <name>Mg(2+)</name>
        <dbReference type="ChEBI" id="CHEBI:18420"/>
        <label>1</label>
    </ligand>
</feature>
<dbReference type="InterPro" id="IPR002156">
    <property type="entry name" value="RNaseH_domain"/>
</dbReference>
<dbReference type="Gene3D" id="3.30.420.10">
    <property type="entry name" value="Ribonuclease H-like superfamily/Ribonuclease H"/>
    <property type="match status" value="1"/>
</dbReference>
<comment type="subunit">
    <text evidence="3 10">Monomer.</text>
</comment>
<comment type="subcellular location">
    <subcellularLocation>
        <location evidence="10">Cytoplasm</location>
    </subcellularLocation>
</comment>
<dbReference type="PATRIC" id="fig|1208918.3.peg.575"/>
<comment type="similarity">
    <text evidence="2 10">Belongs to the RNase H family.</text>
</comment>
<accession>M1M713</accession>
<dbReference type="GO" id="GO:0043137">
    <property type="term" value="P:DNA replication, removal of RNA primer"/>
    <property type="evidence" value="ECO:0007669"/>
    <property type="project" value="TreeGrafter"/>
</dbReference>
<dbReference type="SUPFAM" id="SSF53098">
    <property type="entry name" value="Ribonuclease H-like"/>
    <property type="match status" value="1"/>
</dbReference>
<feature type="binding site" evidence="10">
    <location>
        <position position="52"/>
    </location>
    <ligand>
        <name>Mg(2+)</name>
        <dbReference type="ChEBI" id="CHEBI:18420"/>
        <label>1</label>
    </ligand>
</feature>
<feature type="binding site" evidence="10">
    <location>
        <position position="140"/>
    </location>
    <ligand>
        <name>Mg(2+)</name>
        <dbReference type="ChEBI" id="CHEBI:18420"/>
        <label>2</label>
    </ligand>
</feature>
<dbReference type="InterPro" id="IPR012337">
    <property type="entry name" value="RNaseH-like_sf"/>
</dbReference>
<evidence type="ECO:0000313" key="12">
    <source>
        <dbReference type="EMBL" id="AGF47875.1"/>
    </source>
</evidence>
<evidence type="ECO:0000313" key="13">
    <source>
        <dbReference type="Proteomes" id="UP000011686"/>
    </source>
</evidence>
<name>M1M713_9PROT</name>
<keyword evidence="10" id="KW-0963">Cytoplasm</keyword>
<dbReference type="KEGG" id="kct:CDEE_0019"/>
<dbReference type="GO" id="GO:0004523">
    <property type="term" value="F:RNA-DNA hybrid ribonuclease activity"/>
    <property type="evidence" value="ECO:0007669"/>
    <property type="project" value="UniProtKB-UniRule"/>
</dbReference>
<comment type="function">
    <text evidence="10">Endonuclease that specifically degrades the RNA of RNA-DNA hybrids.</text>
</comment>
<feature type="binding site" evidence="10">
    <location>
        <position position="13"/>
    </location>
    <ligand>
        <name>Mg(2+)</name>
        <dbReference type="ChEBI" id="CHEBI:18420"/>
        <label>2</label>
    </ligand>
</feature>
<keyword evidence="13" id="KW-1185">Reference proteome</keyword>
<dbReference type="InterPro" id="IPR036397">
    <property type="entry name" value="RNaseH_sf"/>
</dbReference>
<dbReference type="PROSITE" id="PS50879">
    <property type="entry name" value="RNASE_H_1"/>
    <property type="match status" value="1"/>
</dbReference>
<reference evidence="12 13" key="1">
    <citation type="journal article" date="2013" name="Genome Biol. Evol.">
        <title>Genome evolution and phylogenomic analysis of candidatus kinetoplastibacterium, the betaproteobacterial endosymbionts of strigomonas and angomonas.</title>
        <authorList>
            <person name="Alves J.M."/>
            <person name="Serrano M.G."/>
            <person name="Maia da Silva F."/>
            <person name="Voegtly L.J."/>
            <person name="Matveyev A.V."/>
            <person name="Teixeira M.M."/>
            <person name="Camargo E.P."/>
            <person name="Buck G.A."/>
        </authorList>
    </citation>
    <scope>NUCLEOTIDE SEQUENCE [LARGE SCALE GENOMIC DNA]</scope>
    <source>
        <strain evidence="12 13">TCC036E</strain>
    </source>
</reference>
<feature type="binding site" evidence="10">
    <location>
        <position position="76"/>
    </location>
    <ligand>
        <name>Mg(2+)</name>
        <dbReference type="ChEBI" id="CHEBI:18420"/>
        <label>1</label>
    </ligand>
</feature>
<gene>
    <name evidence="10" type="primary">rnhA</name>
    <name evidence="12" type="ORF">CDEE_0019</name>
</gene>
<evidence type="ECO:0000256" key="3">
    <source>
        <dbReference type="ARBA" id="ARBA00011245"/>
    </source>
</evidence>
<dbReference type="eggNOG" id="COG0328">
    <property type="taxonomic scope" value="Bacteria"/>
</dbReference>
<dbReference type="PANTHER" id="PTHR10642:SF26">
    <property type="entry name" value="RIBONUCLEASE H1"/>
    <property type="match status" value="1"/>
</dbReference>
<evidence type="ECO:0000259" key="11">
    <source>
        <dbReference type="PROSITE" id="PS50879"/>
    </source>
</evidence>
<dbReference type="EC" id="3.1.26.4" evidence="4 10"/>
<proteinExistence type="inferred from homology"/>
<organism evidence="12 13">
    <name type="scientific">Candidatus Kinetoplastidibacterium crithidiae TCC036E</name>
    <dbReference type="NCBI Taxonomy" id="1208918"/>
    <lineage>
        <taxon>Bacteria</taxon>
        <taxon>Pseudomonadati</taxon>
        <taxon>Pseudomonadota</taxon>
        <taxon>Betaproteobacteria</taxon>
        <taxon>Candidatus Kinetoplastidibacterium</taxon>
    </lineage>
</organism>
<dbReference type="RefSeq" id="WP_015238692.1">
    <property type="nucleotide sequence ID" value="NC_020283.1"/>
</dbReference>
<evidence type="ECO:0000256" key="8">
    <source>
        <dbReference type="ARBA" id="ARBA00022801"/>
    </source>
</evidence>
<keyword evidence="9 10" id="KW-0460">Magnesium</keyword>
<dbReference type="HOGENOM" id="CLU_030894_6_0_4"/>
<dbReference type="GO" id="GO:0000287">
    <property type="term" value="F:magnesium ion binding"/>
    <property type="evidence" value="ECO:0007669"/>
    <property type="project" value="UniProtKB-UniRule"/>
</dbReference>
<dbReference type="Pfam" id="PF00075">
    <property type="entry name" value="RNase_H"/>
    <property type="match status" value="1"/>
</dbReference>
<dbReference type="GO" id="GO:0005737">
    <property type="term" value="C:cytoplasm"/>
    <property type="evidence" value="ECO:0007669"/>
    <property type="project" value="UniProtKB-SubCell"/>
</dbReference>
<keyword evidence="8 10" id="KW-0378">Hydrolase</keyword>
<keyword evidence="5 10" id="KW-0540">Nuclease</keyword>
<dbReference type="HAMAP" id="MF_00042">
    <property type="entry name" value="RNase_H"/>
    <property type="match status" value="1"/>
</dbReference>
<feature type="domain" description="RNase H type-1" evidence="11">
    <location>
        <begin position="4"/>
        <end position="148"/>
    </location>
</feature>
<evidence type="ECO:0000256" key="9">
    <source>
        <dbReference type="ARBA" id="ARBA00022842"/>
    </source>
</evidence>
<dbReference type="AlphaFoldDB" id="M1M713"/>
<dbReference type="PANTHER" id="PTHR10642">
    <property type="entry name" value="RIBONUCLEASE H1"/>
    <property type="match status" value="1"/>
</dbReference>
<evidence type="ECO:0000256" key="6">
    <source>
        <dbReference type="ARBA" id="ARBA00022723"/>
    </source>
</evidence>
<protein>
    <recommendedName>
        <fullName evidence="4 10">Ribonuclease H</fullName>
        <shortName evidence="10">RNase H</shortName>
        <ecNumber evidence="4 10">3.1.26.4</ecNumber>
    </recommendedName>
</protein>
<dbReference type="GO" id="GO:0003676">
    <property type="term" value="F:nucleic acid binding"/>
    <property type="evidence" value="ECO:0007669"/>
    <property type="project" value="InterPro"/>
</dbReference>
<dbReference type="EMBL" id="CP003804">
    <property type="protein sequence ID" value="AGF47875.1"/>
    <property type="molecule type" value="Genomic_DNA"/>
</dbReference>
<dbReference type="InterPro" id="IPR050092">
    <property type="entry name" value="RNase_H"/>
</dbReference>
<evidence type="ECO:0000256" key="7">
    <source>
        <dbReference type="ARBA" id="ARBA00022759"/>
    </source>
</evidence>
<evidence type="ECO:0000256" key="5">
    <source>
        <dbReference type="ARBA" id="ARBA00022722"/>
    </source>
</evidence>
<evidence type="ECO:0000256" key="2">
    <source>
        <dbReference type="ARBA" id="ARBA00005300"/>
    </source>
</evidence>
<dbReference type="NCBIfam" id="NF001236">
    <property type="entry name" value="PRK00203.1"/>
    <property type="match status" value="1"/>
</dbReference>
<comment type="cofactor">
    <cofactor evidence="10">
        <name>Mg(2+)</name>
        <dbReference type="ChEBI" id="CHEBI:18420"/>
    </cofactor>
    <text evidence="10">Binds 1 Mg(2+) ion per subunit. May bind a second metal ion at a regulatory site, or after substrate binding.</text>
</comment>
<keyword evidence="6 10" id="KW-0479">Metal-binding</keyword>
<dbReference type="Proteomes" id="UP000011686">
    <property type="component" value="Chromosome"/>
</dbReference>
<evidence type="ECO:0000256" key="10">
    <source>
        <dbReference type="HAMAP-Rule" id="MF_00042"/>
    </source>
</evidence>
<dbReference type="STRING" id="1208918.CDEE_0019"/>